<evidence type="ECO:0000313" key="11">
    <source>
        <dbReference type="Proteomes" id="UP000237631"/>
    </source>
</evidence>
<comment type="caution">
    <text evidence="10">The sequence shown here is derived from an EMBL/GenBank/DDBJ whole genome shotgun (WGS) entry which is preliminary data.</text>
</comment>
<keyword evidence="2" id="KW-0285">Flavoprotein</keyword>
<evidence type="ECO:0000259" key="9">
    <source>
        <dbReference type="Pfam" id="PF13087"/>
    </source>
</evidence>
<evidence type="ECO:0000256" key="3">
    <source>
        <dbReference type="ARBA" id="ARBA00022827"/>
    </source>
</evidence>
<name>A0A2S6CFV8_9PEZI</name>
<gene>
    <name evidence="10" type="ORF">CBER1_11391</name>
</gene>
<dbReference type="PANTHER" id="PTHR13789">
    <property type="entry name" value="MONOOXYGENASE"/>
    <property type="match status" value="1"/>
</dbReference>
<evidence type="ECO:0008006" key="12">
    <source>
        <dbReference type="Google" id="ProtNLM"/>
    </source>
</evidence>
<feature type="region of interest" description="Disordered" evidence="6">
    <location>
        <begin position="1"/>
        <end position="21"/>
    </location>
</feature>
<dbReference type="Pfam" id="PF13086">
    <property type="entry name" value="AAA_11"/>
    <property type="match status" value="1"/>
</dbReference>
<sequence>MADPLRNILSHHDSRTDAVTGEGITPETELTALHTPSPGTLLYNLTQTAGPSKPCSLLFNNERFPSDGRAHESGNSTFHADLTFSDLLTLPHVRIEVKWPALDLKVALKIRITENNVRVASNVTRGDHTADELACTSSGSSRLSQEGFNNAIAKTNQLCVKSQRLLWHLRALFDAHGPKAVRIRFLDTLADDKSSCIPQLLPFVVGPHKLKSLALPDHSQLVPLSVTRTPHELLSSPAPFPFTTLSSGTTYISINDVQAQLFESARIAHVEQDLGLQQWSKVQHEAVPYQLGEFVILAVNFKPFTPLRASDGSSVAFRLPVRMTTKIWSQQAGIEFACSAFLCPSIAMLEGYDALFIVASRVPFALRTACHDISDLNLRTSIMVTFEPRISQFSISSQLATATALRAPDVARWLPIILNQSPHLPYVDLALKRAPDFKGSVDRRQVDRVYEMMLNWRKWNPEQLAALRSVRSAIGGIVLISGPAGTGKTLVQQILCAFFYLTGLHVLVLAPANSNVADFVSKLHKNFPSGDVEALRVFPRSAETDLKDAVGKDATPEPSTSLNSGMPPTHLFEFELVRSEVNAAGEKYSKGRESGLQHTVLKTARNGSLDGTLLQPIMDAKGKAISDGKVDMWKELRRCIEMCERGEFDWQDDKLVNTYEQSYSACKCQFIARSRLIVTTTGNVHNPDIQENWAQDMHGVKCKGVVVILDEACKDNEIDTLGPLMCPGFRSKVTGMIMVGDDRQLEPTDTSAKGRVQFSLFPGRSSMPFATRLKSEGHPCVELLEQHRMSVRIADWPFTNFYPPGMRSSHNTYRTLREKLPGLRVCLAKTLGKDLGHLSQLYSAVDEDDFLRSHYVQVMGRRVKRNLSTVVREHILAFFNHIFWDLHAYFGTELHDNVTVIVAYKEARFCWQQALKHLMRIHKLTTRELPNVMTIDSSQGTEATITIVDCSVQQYRKDSDIGFIDDDRRINVAMTRAQEVRWFLGGSCSADERYARRTKLPAYVRYRNHTETTNSLSNFGGDVLPADGAGWLEKLEKRDVLLQKTFVDDMRRLGRPSRHVIIYPAESGKIYVVNGTHPAHNDSVGEWNKPADVAEIQAKFNDFDPALQGLLAKVQDCKSWALAGVPRLPRWTSKSGKVVLIGDAAHGMLQFLAQGAAMATEDAAALAEALSRAKSVEDIPKAMRVYERSRKWRCEKVQANARRNGEFIHMPDGEEQEHRERKMAGLQRPNDQEVDTGPLLDPKFASWLYGHNAFEHTRKLLDEAGL</sequence>
<evidence type="ECO:0000256" key="6">
    <source>
        <dbReference type="SAM" id="MobiDB-lite"/>
    </source>
</evidence>
<evidence type="ECO:0000256" key="2">
    <source>
        <dbReference type="ARBA" id="ARBA00022630"/>
    </source>
</evidence>
<evidence type="ECO:0000256" key="4">
    <source>
        <dbReference type="ARBA" id="ARBA00023002"/>
    </source>
</evidence>
<dbReference type="SUPFAM" id="SSF52540">
    <property type="entry name" value="P-loop containing nucleoside triphosphate hydrolases"/>
    <property type="match status" value="1"/>
</dbReference>
<feature type="region of interest" description="Disordered" evidence="6">
    <location>
        <begin position="1213"/>
        <end position="1236"/>
    </location>
</feature>
<dbReference type="InterPro" id="IPR036188">
    <property type="entry name" value="FAD/NAD-bd_sf"/>
</dbReference>
<reference evidence="11" key="1">
    <citation type="journal article" date="2017" name="bioRxiv">
        <title>Conservation of a gene cluster reveals novel cercosporin biosynthetic mechanisms and extends production to the genus Colletotrichum.</title>
        <authorList>
            <person name="de Jonge R."/>
            <person name="Ebert M.K."/>
            <person name="Huitt-Roehl C.R."/>
            <person name="Pal P."/>
            <person name="Suttle J.C."/>
            <person name="Spanner R.E."/>
            <person name="Neubauer J.D."/>
            <person name="Jurick W.M.II."/>
            <person name="Stott K.A."/>
            <person name="Secor G.A."/>
            <person name="Thomma B.P.H.J."/>
            <person name="Van de Peer Y."/>
            <person name="Townsend C.A."/>
            <person name="Bolton M.D."/>
        </authorList>
    </citation>
    <scope>NUCLEOTIDE SEQUENCE [LARGE SCALE GENOMIC DNA]</scope>
    <source>
        <strain evidence="11">CBS538.71</strain>
    </source>
</reference>
<dbReference type="STRING" id="357750.A0A2S6CFV8"/>
<dbReference type="AlphaFoldDB" id="A0A2S6CFV8"/>
<accession>A0A2S6CFV8</accession>
<feature type="domain" description="DNA2/NAM7 helicase helicase" evidence="8">
    <location>
        <begin position="459"/>
        <end position="750"/>
    </location>
</feature>
<keyword evidence="3" id="KW-0274">FAD</keyword>
<dbReference type="EMBL" id="PNEN01000452">
    <property type="protein sequence ID" value="PPJ58591.1"/>
    <property type="molecule type" value="Genomic_DNA"/>
</dbReference>
<dbReference type="Gene3D" id="3.50.50.60">
    <property type="entry name" value="FAD/NAD(P)-binding domain"/>
    <property type="match status" value="1"/>
</dbReference>
<dbReference type="InterPro" id="IPR027417">
    <property type="entry name" value="P-loop_NTPase"/>
</dbReference>
<organism evidence="10 11">
    <name type="scientific">Cercospora berteroae</name>
    <dbReference type="NCBI Taxonomy" id="357750"/>
    <lineage>
        <taxon>Eukaryota</taxon>
        <taxon>Fungi</taxon>
        <taxon>Dikarya</taxon>
        <taxon>Ascomycota</taxon>
        <taxon>Pezizomycotina</taxon>
        <taxon>Dothideomycetes</taxon>
        <taxon>Dothideomycetidae</taxon>
        <taxon>Mycosphaerellales</taxon>
        <taxon>Mycosphaerellaceae</taxon>
        <taxon>Cercospora</taxon>
    </lineage>
</organism>
<dbReference type="InterPro" id="IPR050493">
    <property type="entry name" value="FAD-dep_Monooxygenase_BioMet"/>
</dbReference>
<dbReference type="GO" id="GO:0004497">
    <property type="term" value="F:monooxygenase activity"/>
    <property type="evidence" value="ECO:0007669"/>
    <property type="project" value="UniProtKB-KW"/>
</dbReference>
<dbReference type="InterPro" id="IPR041677">
    <property type="entry name" value="DNA2/NAM7_AAA_11"/>
</dbReference>
<feature type="compositionally biased region" description="Basic and acidic residues" evidence="6">
    <location>
        <begin position="1213"/>
        <end position="1223"/>
    </location>
</feature>
<dbReference type="SUPFAM" id="SSF51905">
    <property type="entry name" value="FAD/NAD(P)-binding domain"/>
    <property type="match status" value="1"/>
</dbReference>
<feature type="domain" description="DNA2/NAM7 helicase-like C-terminal" evidence="9">
    <location>
        <begin position="772"/>
        <end position="985"/>
    </location>
</feature>
<keyword evidence="11" id="KW-1185">Reference proteome</keyword>
<dbReference type="InterPro" id="IPR002938">
    <property type="entry name" value="FAD-bd"/>
</dbReference>
<dbReference type="Pfam" id="PF01494">
    <property type="entry name" value="FAD_binding_3"/>
    <property type="match status" value="1"/>
</dbReference>
<dbReference type="SUPFAM" id="SSF54373">
    <property type="entry name" value="FAD-linked reductases, C-terminal domain"/>
    <property type="match status" value="1"/>
</dbReference>
<evidence type="ECO:0000259" key="8">
    <source>
        <dbReference type="Pfam" id="PF13086"/>
    </source>
</evidence>
<dbReference type="OrthoDB" id="6513042at2759"/>
<evidence type="ECO:0000256" key="5">
    <source>
        <dbReference type="ARBA" id="ARBA00023033"/>
    </source>
</evidence>
<evidence type="ECO:0000256" key="1">
    <source>
        <dbReference type="ARBA" id="ARBA00007992"/>
    </source>
</evidence>
<comment type="similarity">
    <text evidence="1">Belongs to the paxM FAD-dependent monooxygenase family.</text>
</comment>
<dbReference type="Proteomes" id="UP000237631">
    <property type="component" value="Unassembled WGS sequence"/>
</dbReference>
<proteinExistence type="inferred from homology"/>
<dbReference type="Pfam" id="PF13087">
    <property type="entry name" value="AAA_12"/>
    <property type="match status" value="1"/>
</dbReference>
<dbReference type="GO" id="GO:0004386">
    <property type="term" value="F:helicase activity"/>
    <property type="evidence" value="ECO:0007669"/>
    <property type="project" value="InterPro"/>
</dbReference>
<dbReference type="PANTHER" id="PTHR13789:SF309">
    <property type="entry name" value="PUTATIVE (AFU_ORTHOLOGUE AFUA_6G14510)-RELATED"/>
    <property type="match status" value="1"/>
</dbReference>
<evidence type="ECO:0000259" key="7">
    <source>
        <dbReference type="Pfam" id="PF01494"/>
    </source>
</evidence>
<dbReference type="InterPro" id="IPR041679">
    <property type="entry name" value="DNA2/NAM7-like_C"/>
</dbReference>
<feature type="domain" description="FAD-binding" evidence="7">
    <location>
        <begin position="1134"/>
        <end position="1199"/>
    </location>
</feature>
<keyword evidence="4" id="KW-0560">Oxidoreductase</keyword>
<dbReference type="Gene3D" id="3.40.50.300">
    <property type="entry name" value="P-loop containing nucleotide triphosphate hydrolases"/>
    <property type="match status" value="2"/>
</dbReference>
<dbReference type="GO" id="GO:0071949">
    <property type="term" value="F:FAD binding"/>
    <property type="evidence" value="ECO:0007669"/>
    <property type="project" value="InterPro"/>
</dbReference>
<evidence type="ECO:0000313" key="10">
    <source>
        <dbReference type="EMBL" id="PPJ58591.1"/>
    </source>
</evidence>
<keyword evidence="5" id="KW-0503">Monooxygenase</keyword>
<protein>
    <recommendedName>
        <fullName evidence="12">DNA2/NAM7 helicase-like C-terminal domain-containing protein</fullName>
    </recommendedName>
</protein>